<dbReference type="GO" id="GO:0000160">
    <property type="term" value="P:phosphorelay signal transduction system"/>
    <property type="evidence" value="ECO:0007669"/>
    <property type="project" value="InterPro"/>
</dbReference>
<organism evidence="5 6">
    <name type="scientific">Pseudonocardia petroleophila</name>
    <dbReference type="NCBI Taxonomy" id="37331"/>
    <lineage>
        <taxon>Bacteria</taxon>
        <taxon>Bacillati</taxon>
        <taxon>Actinomycetota</taxon>
        <taxon>Actinomycetes</taxon>
        <taxon>Pseudonocardiales</taxon>
        <taxon>Pseudonocardiaceae</taxon>
        <taxon>Pseudonocardia</taxon>
    </lineage>
</organism>
<evidence type="ECO:0000256" key="2">
    <source>
        <dbReference type="ARBA" id="ARBA00023125"/>
    </source>
</evidence>
<evidence type="ECO:0000259" key="3">
    <source>
        <dbReference type="SMART" id="SM00862"/>
    </source>
</evidence>
<dbReference type="RefSeq" id="WP_185719197.1">
    <property type="nucleotide sequence ID" value="NZ_BAAAWI010000001.1"/>
</dbReference>
<dbReference type="SUPFAM" id="SSF48452">
    <property type="entry name" value="TPR-like"/>
    <property type="match status" value="1"/>
</dbReference>
<evidence type="ECO:0000256" key="1">
    <source>
        <dbReference type="ARBA" id="ARBA00005820"/>
    </source>
</evidence>
<dbReference type="GO" id="GO:0006355">
    <property type="term" value="P:regulation of DNA-templated transcription"/>
    <property type="evidence" value="ECO:0007669"/>
    <property type="project" value="InterPro"/>
</dbReference>
<dbReference type="PANTHER" id="PTHR47691">
    <property type="entry name" value="REGULATOR-RELATED"/>
    <property type="match status" value="1"/>
</dbReference>
<comment type="similarity">
    <text evidence="1">Belongs to the AfsR/DnrI/RedD regulatory family.</text>
</comment>
<evidence type="ECO:0000259" key="4">
    <source>
        <dbReference type="SMART" id="SM01043"/>
    </source>
</evidence>
<dbReference type="InterPro" id="IPR005158">
    <property type="entry name" value="BTAD"/>
</dbReference>
<dbReference type="Pfam" id="PF03704">
    <property type="entry name" value="BTAD"/>
    <property type="match status" value="1"/>
</dbReference>
<dbReference type="GO" id="GO:0003677">
    <property type="term" value="F:DNA binding"/>
    <property type="evidence" value="ECO:0007669"/>
    <property type="project" value="UniProtKB-KW"/>
</dbReference>
<dbReference type="SMART" id="SM01043">
    <property type="entry name" value="BTAD"/>
    <property type="match status" value="1"/>
</dbReference>
<dbReference type="InterPro" id="IPR001867">
    <property type="entry name" value="OmpR/PhoB-type_DNA-bd"/>
</dbReference>
<dbReference type="KEGG" id="ppel:H6H00_31205"/>
<dbReference type="AlphaFoldDB" id="A0A7G7MI25"/>
<keyword evidence="6" id="KW-1185">Reference proteome</keyword>
<gene>
    <name evidence="5" type="ORF">H6H00_31205</name>
</gene>
<accession>A0A7G7MI25</accession>
<keyword evidence="2" id="KW-0238">DNA-binding</keyword>
<dbReference type="Gene3D" id="1.25.40.10">
    <property type="entry name" value="Tetratricopeptide repeat domain"/>
    <property type="match status" value="1"/>
</dbReference>
<evidence type="ECO:0000313" key="5">
    <source>
        <dbReference type="EMBL" id="QNG52436.1"/>
    </source>
</evidence>
<proteinExistence type="inferred from homology"/>
<dbReference type="InterPro" id="IPR011990">
    <property type="entry name" value="TPR-like_helical_dom_sf"/>
</dbReference>
<reference evidence="5 6" key="1">
    <citation type="submission" date="2020-08" db="EMBL/GenBank/DDBJ databases">
        <authorList>
            <person name="Mo P."/>
        </authorList>
    </citation>
    <scope>NUCLEOTIDE SEQUENCE [LARGE SCALE GENOMIC DNA]</scope>
    <source>
        <strain evidence="5 6">CGMCC 4.1532</strain>
    </source>
</reference>
<feature type="domain" description="OmpR/PhoB-type" evidence="3">
    <location>
        <begin position="15"/>
        <end position="85"/>
    </location>
</feature>
<dbReference type="SUPFAM" id="SSF52540">
    <property type="entry name" value="P-loop containing nucleoside triphosphate hydrolases"/>
    <property type="match status" value="1"/>
</dbReference>
<dbReference type="Gene3D" id="1.10.10.10">
    <property type="entry name" value="Winged helix-like DNA-binding domain superfamily/Winged helix DNA-binding domain"/>
    <property type="match status" value="1"/>
</dbReference>
<dbReference type="InterPro" id="IPR036388">
    <property type="entry name" value="WH-like_DNA-bd_sf"/>
</dbReference>
<sequence length="1042" mass="108780">MRAELVLLPRVAYRDEEVTGPRPRALLALLAADLRAGAGTARLAAGLWPDARPANPAKAVQVVVSRARAQLGADLIASTPTGYRLALPAEQVDAAAVLAHADTAARCARAGDHAAALAAAEEGLSAWEGAGAADTEDGPVAELRAEREPVRRALGRARALAMARLGRAAEAAGPLTDLARDHPRDEEVLLELLRSESATAGPAAALARYDTHRRRLRDELGADPGPALVAEHRRLLQDGGPAVRRGVRHEPNALLGRGRDVAAVGALLRSSRVTTVVGPGGLGKTRLAHVVAHAADQRVVHVVGLAGVTRDEDVLGEVATALGVGAARPNPPPPDALTGIVTALGAGPVLLVLLVLDNCEHVVGGAADLVGALVAMTRDLRVLATSRAPLGLTSESVYPLPALDRATTVELFGQRARAARPGVELPPDVVDELCAHLDGLPLAVELAAARTRVLPVTEIARRLDDRFALLRGGARDSPQRHRTLHAVVDWSWNLLDPRAQAAWGALSVFPAGFTAEAAAHLVDGDALEVLEHLADQSLLTVAEAASGTRFRMLETVREFGAARRDPAADPVAGLLAWAGEFGRRHHDAPFDVDAPASAGRIRAEQENLAFALRQAIARGDDATAAAAGAVLAALWTVESDFLRTTTLTRQTADLVARFRPGPADVEVTRTLTALSVTTAFVLQGPRASRALLGLRRLPAAPADTLVRALAEVLRTPGVLGPDPEPRRRLAAAGGPLQAAVAHSVDSYVRAHAADPEGALRAAERAAAALGTGAAAEPWIRVVARTRVAELQMLAGRGDLVLADLRAVAPMLDAVGASPALQLVWATALAHLHAGDPVAAQLLLDGAPATDDLDVGTATFDLAVRAELALALGDVDDGLALWRRSLERLRDPAGLDVDLPGPDPWALELHAAAVVAHARHGRPDLVADIVAELPHTLAALLDDPVEHPPGYVVASSLWGALLLALATADLARDDRQSTAARMTALAERLHVPQQFRPTMTVDTARRAARDADGPAYDDAVSSYAGLGPDELRVAAQVLLGSRV</sequence>
<name>A0A7G7MI25_9PSEU</name>
<feature type="domain" description="Bacterial transcriptional activator" evidence="4">
    <location>
        <begin position="92"/>
        <end position="236"/>
    </location>
</feature>
<evidence type="ECO:0000313" key="6">
    <source>
        <dbReference type="Proteomes" id="UP000515728"/>
    </source>
</evidence>
<dbReference type="EMBL" id="CP060131">
    <property type="protein sequence ID" value="QNG52436.1"/>
    <property type="molecule type" value="Genomic_DNA"/>
</dbReference>
<protein>
    <submittedName>
        <fullName evidence="5">AfsR/SARP family transcriptional regulator</fullName>
    </submittedName>
</protein>
<dbReference type="PANTHER" id="PTHR47691:SF3">
    <property type="entry name" value="HTH-TYPE TRANSCRIPTIONAL REGULATOR RV0890C-RELATED"/>
    <property type="match status" value="1"/>
</dbReference>
<dbReference type="InterPro" id="IPR027417">
    <property type="entry name" value="P-loop_NTPase"/>
</dbReference>
<dbReference type="SMART" id="SM00862">
    <property type="entry name" value="Trans_reg_C"/>
    <property type="match status" value="1"/>
</dbReference>
<dbReference type="Proteomes" id="UP000515728">
    <property type="component" value="Chromosome"/>
</dbReference>